<dbReference type="GO" id="GO:0006614">
    <property type="term" value="P:SRP-dependent cotranslational protein targeting to membrane"/>
    <property type="evidence" value="ECO:0007669"/>
    <property type="project" value="InterPro"/>
</dbReference>
<dbReference type="SUPFAM" id="SSF64356">
    <property type="entry name" value="SNARE-like"/>
    <property type="match status" value="1"/>
</dbReference>
<dbReference type="PROSITE" id="PS00300">
    <property type="entry name" value="SRP54"/>
    <property type="match status" value="1"/>
</dbReference>
<feature type="compositionally biased region" description="Acidic residues" evidence="8">
    <location>
        <begin position="292"/>
        <end position="310"/>
    </location>
</feature>
<gene>
    <name evidence="11" type="ORF">EmuJ_000774200</name>
</gene>
<dbReference type="Proteomes" id="UP000017246">
    <property type="component" value="Unassembled WGS sequence"/>
</dbReference>
<comment type="similarity">
    <text evidence="2">Belongs to the GTP-binding SRP family.</text>
</comment>
<keyword evidence="9" id="KW-1133">Transmembrane helix</keyword>
<feature type="region of interest" description="Disordered" evidence="8">
    <location>
        <begin position="153"/>
        <end position="221"/>
    </location>
</feature>
<keyword evidence="7 11" id="KW-0675">Receptor</keyword>
<evidence type="ECO:0000256" key="3">
    <source>
        <dbReference type="ARBA" id="ARBA00022741"/>
    </source>
</evidence>
<feature type="region of interest" description="Disordered" evidence="8">
    <location>
        <begin position="292"/>
        <end position="318"/>
    </location>
</feature>
<dbReference type="InterPro" id="IPR007222">
    <property type="entry name" value="Sig_recog_particle_rcpt_asu_N"/>
</dbReference>
<evidence type="ECO:0000313" key="12">
    <source>
        <dbReference type="Proteomes" id="UP000017246"/>
    </source>
</evidence>
<dbReference type="SMART" id="SM00382">
    <property type="entry name" value="AAA"/>
    <property type="match status" value="1"/>
</dbReference>
<evidence type="ECO:0000256" key="2">
    <source>
        <dbReference type="ARBA" id="ARBA00008531"/>
    </source>
</evidence>
<evidence type="ECO:0000256" key="9">
    <source>
        <dbReference type="SAM" id="Phobius"/>
    </source>
</evidence>
<dbReference type="FunFam" id="3.40.50.300:FF:000188">
    <property type="entry name" value="signal recognition particle receptor subunit alpha"/>
    <property type="match status" value="1"/>
</dbReference>
<keyword evidence="6 9" id="KW-0472">Membrane</keyword>
<dbReference type="PANTHER" id="PTHR43134:SF1">
    <property type="entry name" value="SIGNAL RECOGNITION PARTICLE RECEPTOR SUBUNIT ALPHA"/>
    <property type="match status" value="1"/>
</dbReference>
<dbReference type="Gene3D" id="3.30.450.60">
    <property type="match status" value="1"/>
</dbReference>
<dbReference type="CDD" id="cd14826">
    <property type="entry name" value="SR_alpha_SRX"/>
    <property type="match status" value="1"/>
</dbReference>
<reference evidence="11" key="1">
    <citation type="journal article" date="2013" name="Nature">
        <title>The genomes of four tapeworm species reveal adaptations to parasitism.</title>
        <authorList>
            <person name="Tsai I.J."/>
            <person name="Zarowiecki M."/>
            <person name="Holroyd N."/>
            <person name="Garciarrubio A."/>
            <person name="Sanchez-Flores A."/>
            <person name="Brooks K.L."/>
            <person name="Tracey A."/>
            <person name="Bobes R.J."/>
            <person name="Fragoso G."/>
            <person name="Sciutto E."/>
            <person name="Aslett M."/>
            <person name="Beasley H."/>
            <person name="Bennett H.M."/>
            <person name="Cai J."/>
            <person name="Camicia F."/>
            <person name="Clark R."/>
            <person name="Cucher M."/>
            <person name="De Silva N."/>
            <person name="Day T.A."/>
            <person name="Deplazes P."/>
            <person name="Estrada K."/>
            <person name="Fernandez C."/>
            <person name="Holland P.W."/>
            <person name="Hou J."/>
            <person name="Hu S."/>
            <person name="Huckvale T."/>
            <person name="Hung S.S."/>
            <person name="Kamenetzky L."/>
            <person name="Keane J.A."/>
            <person name="Kiss F."/>
            <person name="Koziol U."/>
            <person name="Lambert O."/>
            <person name="Liu K."/>
            <person name="Luo X."/>
            <person name="Luo Y."/>
            <person name="Macchiaroli N."/>
            <person name="Nichol S."/>
            <person name="Paps J."/>
            <person name="Parkinson J."/>
            <person name="Pouchkina-Stantcheva N."/>
            <person name="Riddiford N."/>
            <person name="Rosenzvit M."/>
            <person name="Salinas G."/>
            <person name="Wasmuth J.D."/>
            <person name="Zamanian M."/>
            <person name="Zheng Y."/>
            <person name="Cai X."/>
            <person name="Soberon X."/>
            <person name="Olson P.D."/>
            <person name="Laclette J.P."/>
            <person name="Brehm K."/>
            <person name="Berriman M."/>
            <person name="Garciarrubio A."/>
            <person name="Bobes R.J."/>
            <person name="Fragoso G."/>
            <person name="Sanchez-Flores A."/>
            <person name="Estrada K."/>
            <person name="Cevallos M.A."/>
            <person name="Morett E."/>
            <person name="Gonzalez V."/>
            <person name="Portillo T."/>
            <person name="Ochoa-Leyva A."/>
            <person name="Jose M.V."/>
            <person name="Sciutto E."/>
            <person name="Landa A."/>
            <person name="Jimenez L."/>
            <person name="Valdes V."/>
            <person name="Carrero J.C."/>
            <person name="Larralde C."/>
            <person name="Morales-Montor J."/>
            <person name="Limon-Lason J."/>
            <person name="Soberon X."/>
            <person name="Laclette J.P."/>
        </authorList>
    </citation>
    <scope>NUCLEOTIDE SEQUENCE [LARGE SCALE GENOMIC DNA]</scope>
</reference>
<evidence type="ECO:0000256" key="8">
    <source>
        <dbReference type="SAM" id="MobiDB-lite"/>
    </source>
</evidence>
<evidence type="ECO:0000256" key="5">
    <source>
        <dbReference type="ARBA" id="ARBA00023134"/>
    </source>
</evidence>
<dbReference type="GO" id="GO:0003924">
    <property type="term" value="F:GTPase activity"/>
    <property type="evidence" value="ECO:0007669"/>
    <property type="project" value="InterPro"/>
</dbReference>
<evidence type="ECO:0000256" key="4">
    <source>
        <dbReference type="ARBA" id="ARBA00022824"/>
    </source>
</evidence>
<comment type="subcellular location">
    <subcellularLocation>
        <location evidence="1">Endoplasmic reticulum membrane</location>
        <topology evidence="1">Peripheral membrane protein</topology>
        <orientation evidence="1">Cytoplasmic side</orientation>
    </subcellularLocation>
</comment>
<dbReference type="GO" id="GO:0005785">
    <property type="term" value="C:signal recognition particle receptor complex"/>
    <property type="evidence" value="ECO:0007669"/>
    <property type="project" value="InterPro"/>
</dbReference>
<evidence type="ECO:0000256" key="1">
    <source>
        <dbReference type="ARBA" id="ARBA00004397"/>
    </source>
</evidence>
<dbReference type="eggNOG" id="KOG0781">
    <property type="taxonomic scope" value="Eukaryota"/>
</dbReference>
<dbReference type="EMBL" id="LN902841">
    <property type="protein sequence ID" value="CDS40175.1"/>
    <property type="molecule type" value="Genomic_DNA"/>
</dbReference>
<dbReference type="GO" id="GO:0006886">
    <property type="term" value="P:intracellular protein transport"/>
    <property type="evidence" value="ECO:0007669"/>
    <property type="project" value="InterPro"/>
</dbReference>
<keyword evidence="12" id="KW-1185">Reference proteome</keyword>
<sequence length="702" mass="77924">MRVCARSQRSFDAPTKIISKENLSNGAFVNESIAMKHFMDNEFDLLYIVCSRYYLTTTLQAGYQRVLQLSYVDKFLTTIALEFRDKYKNELLEKNRLGCFNDFGPTFDSKLREIEVESRKSIKAAKPMRSFADSAKSKKTIASMIVSKDNQNPTFNTEKRINFDESPNSGEPIFDSSIAPLQSRKTKLPSPKSRFVKMNKKPKEFSSPSESPVSAKPGKKVKMNRRWTDEAVGAEAAALDYSGGGGPTNSSPGDFVCNGTNAVVSQGLQLTANEVENLTKLRGTLREGFDELEISSDEEEYVESSEEEKEQDSVVYSRSGNGIKPNKSFGFMSGLLQTLKTTASGRVLTHEDIQNPLEQLRDHLVHKNVAFEIANRLCDGVAEGLVGVQLGRFERVGPRVRSALEEACTRLLASGRRVDVLRDALEAQQSGKPYVIVFCGVNGVGKSTNLAKIAFWLIEKNLKVLIAACDTFRSGAVEQLRTHVQKLNFIHPPEHHKGQTMVELYEKGYGKDAANIAMSAISYAKEKQRDVVLVDTAGRMQDNEPLMRALAKLIIVNEPDLVLFVGEALVGNEAIDQLVKFNQSLTDYSNTAKPHTIDGIVLTKFDTIDDKVGAAVSMAHISGQPIVFVGTGQTYSDLRQFSVPSVVKALMNTILFIVFRPHFLMCGAIIIVLSICGPIDFVFLSYLSSWLLFHLVGAIEWW</sequence>
<evidence type="ECO:0000259" key="10">
    <source>
        <dbReference type="PROSITE" id="PS00300"/>
    </source>
</evidence>
<dbReference type="InterPro" id="IPR013822">
    <property type="entry name" value="Signal_recog_particl_SRP54_hlx"/>
</dbReference>
<dbReference type="GO" id="GO:0005047">
    <property type="term" value="F:signal recognition particle binding"/>
    <property type="evidence" value="ECO:0007669"/>
    <property type="project" value="InterPro"/>
</dbReference>
<keyword evidence="5" id="KW-0342">GTP-binding</keyword>
<evidence type="ECO:0000256" key="6">
    <source>
        <dbReference type="ARBA" id="ARBA00023136"/>
    </source>
</evidence>
<dbReference type="InterPro" id="IPR011012">
    <property type="entry name" value="Longin-like_dom_sf"/>
</dbReference>
<dbReference type="AlphaFoldDB" id="A0A068YA78"/>
<keyword evidence="3" id="KW-0547">Nucleotide-binding</keyword>
<feature type="domain" description="SRP54-type proteins GTP-binding" evidence="10">
    <location>
        <begin position="625"/>
        <end position="638"/>
    </location>
</feature>
<feature type="compositionally biased region" description="Low complexity" evidence="8">
    <location>
        <begin position="205"/>
        <end position="216"/>
    </location>
</feature>
<dbReference type="InterPro" id="IPR027417">
    <property type="entry name" value="P-loop_NTPase"/>
</dbReference>
<dbReference type="GO" id="GO:0005525">
    <property type="term" value="F:GTP binding"/>
    <property type="evidence" value="ECO:0007669"/>
    <property type="project" value="UniProtKB-KW"/>
</dbReference>
<evidence type="ECO:0000313" key="11">
    <source>
        <dbReference type="EMBL" id="CDS40175.1"/>
    </source>
</evidence>
<accession>A0A068YA78</accession>
<feature type="transmembrane region" description="Helical" evidence="9">
    <location>
        <begin position="649"/>
        <end position="674"/>
    </location>
</feature>
<dbReference type="SMART" id="SM00963">
    <property type="entry name" value="SRP54_N"/>
    <property type="match status" value="1"/>
</dbReference>
<evidence type="ECO:0000256" key="7">
    <source>
        <dbReference type="ARBA" id="ARBA00023170"/>
    </source>
</evidence>
<dbReference type="InterPro" id="IPR003593">
    <property type="entry name" value="AAA+_ATPase"/>
</dbReference>
<name>A0A068YA78_ECHMU</name>
<dbReference type="SMART" id="SM00962">
    <property type="entry name" value="SRP54"/>
    <property type="match status" value="1"/>
</dbReference>
<dbReference type="Pfam" id="PF04086">
    <property type="entry name" value="SRP-alpha_N"/>
    <property type="match status" value="1"/>
</dbReference>
<dbReference type="Pfam" id="PF00448">
    <property type="entry name" value="SRP54"/>
    <property type="match status" value="1"/>
</dbReference>
<dbReference type="InterPro" id="IPR036225">
    <property type="entry name" value="SRP/SRP_N"/>
</dbReference>
<organism evidence="11 12">
    <name type="scientific">Echinococcus multilocularis</name>
    <name type="common">Fox tapeworm</name>
    <dbReference type="NCBI Taxonomy" id="6211"/>
    <lineage>
        <taxon>Eukaryota</taxon>
        <taxon>Metazoa</taxon>
        <taxon>Spiralia</taxon>
        <taxon>Lophotrochozoa</taxon>
        <taxon>Platyhelminthes</taxon>
        <taxon>Cestoda</taxon>
        <taxon>Eucestoda</taxon>
        <taxon>Cyclophyllidea</taxon>
        <taxon>Taeniidae</taxon>
        <taxon>Echinococcus</taxon>
    </lineage>
</organism>
<dbReference type="PANTHER" id="PTHR43134">
    <property type="entry name" value="SIGNAL RECOGNITION PARTICLE RECEPTOR SUBUNIT ALPHA"/>
    <property type="match status" value="1"/>
</dbReference>
<dbReference type="CDD" id="cd17876">
    <property type="entry name" value="SRalpha_C"/>
    <property type="match status" value="1"/>
</dbReference>
<dbReference type="InterPro" id="IPR000897">
    <property type="entry name" value="SRP54_GTPase_dom"/>
</dbReference>
<dbReference type="SUPFAM" id="SSF47364">
    <property type="entry name" value="Domain of the SRP/SRP receptor G-proteins"/>
    <property type="match status" value="1"/>
</dbReference>
<protein>
    <submittedName>
        <fullName evidence="11">Signal recognition particle receptor subunit</fullName>
    </submittedName>
</protein>
<keyword evidence="9" id="KW-0812">Transmembrane</keyword>
<dbReference type="OMA" id="VNESIAM"/>
<dbReference type="InterPro" id="IPR042101">
    <property type="entry name" value="SRP54_N_sf"/>
</dbReference>
<reference evidence="11" key="2">
    <citation type="submission" date="2015-11" db="EMBL/GenBank/DDBJ databases">
        <authorList>
            <person name="Zhang Y."/>
            <person name="Guo Z."/>
        </authorList>
    </citation>
    <scope>NUCLEOTIDE SEQUENCE</scope>
</reference>
<dbReference type="OrthoDB" id="1727884at2759"/>
<dbReference type="SUPFAM" id="SSF52540">
    <property type="entry name" value="P-loop containing nucleoside triphosphate hydrolases"/>
    <property type="match status" value="1"/>
</dbReference>
<dbReference type="STRING" id="6211.A0A068YA78"/>
<keyword evidence="4" id="KW-0256">Endoplasmic reticulum</keyword>
<feature type="transmembrane region" description="Helical" evidence="9">
    <location>
        <begin position="681"/>
        <end position="699"/>
    </location>
</feature>
<dbReference type="Gene3D" id="3.40.50.300">
    <property type="entry name" value="P-loop containing nucleotide triphosphate hydrolases"/>
    <property type="match status" value="1"/>
</dbReference>
<dbReference type="Gene3D" id="1.20.120.140">
    <property type="entry name" value="Signal recognition particle SRP54, nucleotide-binding domain"/>
    <property type="match status" value="1"/>
</dbReference>
<proteinExistence type="inferred from homology"/>
<dbReference type="Pfam" id="PF02881">
    <property type="entry name" value="SRP54_N"/>
    <property type="match status" value="1"/>
</dbReference>